<dbReference type="EMBL" id="BAAALS010000019">
    <property type="protein sequence ID" value="GAA1763784.1"/>
    <property type="molecule type" value="Genomic_DNA"/>
</dbReference>
<keyword evidence="4" id="KW-1185">Reference proteome</keyword>
<reference evidence="4" key="1">
    <citation type="journal article" date="2019" name="Int. J. Syst. Evol. Microbiol.">
        <title>The Global Catalogue of Microorganisms (GCM) 10K type strain sequencing project: providing services to taxonomists for standard genome sequencing and annotation.</title>
        <authorList>
            <consortium name="The Broad Institute Genomics Platform"/>
            <consortium name="The Broad Institute Genome Sequencing Center for Infectious Disease"/>
            <person name="Wu L."/>
            <person name="Ma J."/>
        </authorList>
    </citation>
    <scope>NUCLEOTIDE SEQUENCE [LARGE SCALE GENOMIC DNA]</scope>
    <source>
        <strain evidence="4">JCM 13249</strain>
    </source>
</reference>
<dbReference type="Proteomes" id="UP001500655">
    <property type="component" value="Unassembled WGS sequence"/>
</dbReference>
<evidence type="ECO:0000313" key="4">
    <source>
        <dbReference type="Proteomes" id="UP001500655"/>
    </source>
</evidence>
<evidence type="ECO:0000256" key="1">
    <source>
        <dbReference type="SAM" id="Phobius"/>
    </source>
</evidence>
<feature type="transmembrane region" description="Helical" evidence="1">
    <location>
        <begin position="175"/>
        <end position="205"/>
    </location>
</feature>
<feature type="domain" description="Glycosyltransferase RgtA/B/C/D-like" evidence="2">
    <location>
        <begin position="65"/>
        <end position="222"/>
    </location>
</feature>
<evidence type="ECO:0000313" key="3">
    <source>
        <dbReference type="EMBL" id="GAA1763784.1"/>
    </source>
</evidence>
<feature type="transmembrane region" description="Helical" evidence="1">
    <location>
        <begin position="366"/>
        <end position="385"/>
    </location>
</feature>
<name>A0ABP4X2C5_9ACTN</name>
<dbReference type="Pfam" id="PF13231">
    <property type="entry name" value="PMT_2"/>
    <property type="match status" value="1"/>
</dbReference>
<keyword evidence="1" id="KW-0472">Membrane</keyword>
<sequence length="566" mass="61840">MVALARRIGYWPAAIVIIAVGSALRFVHWAGSGSFSQDEISLVISFAHRSLGGLRGGLEYDQVAPMGWLWAEKLAYEIAGPGELSLRFIPMLAGCASLVVVAFLARRLLSPLVALLALGLVSFSPQILYYSTQVKQYSFEVGCTALLVLLALRALPDPTARPEVEQGRGRVVAFWATAAVTCWFATTSIFTAGVVGGLLLLFAAWRARWRRVLWHVAGGAAAAASIGAMYLVQQPHVAGWLTTWWARHYPGSMGPVDLTPSSLLYWTVRCGNALARQALGVRNSEGRVILLVLLVAGLVALVVRHRRVGVLVAAPVVTAYLLALLRLYPFGARLALWVVPLMIIMVCAAVDAAVRALARPDHPRMRWAAGALALVMVSSLAWTYAPTLGRRLPHNQLTLYERAEEAIRYVAANRGPADLVYFGYNTSRVAVWYGPRAGLEWDGLFQPVRGRPCARAKGGVVTGPPVFGVESTGAATGARLMRGRVTNELLTSAPRVWIVIRASERVNPGRLREYHAIMGRSAVLVQERRFNWILVSEYRFTGRPDPSAPSPRKRVVEAECYRFSGR</sequence>
<protein>
    <recommendedName>
        <fullName evidence="2">Glycosyltransferase RgtA/B/C/D-like domain-containing protein</fullName>
    </recommendedName>
</protein>
<dbReference type="RefSeq" id="WP_344083655.1">
    <property type="nucleotide sequence ID" value="NZ_BAAALS010000019.1"/>
</dbReference>
<feature type="transmembrane region" description="Helical" evidence="1">
    <location>
        <begin position="334"/>
        <end position="354"/>
    </location>
</feature>
<feature type="transmembrane region" description="Helical" evidence="1">
    <location>
        <begin position="84"/>
        <end position="105"/>
    </location>
</feature>
<keyword evidence="1" id="KW-1133">Transmembrane helix</keyword>
<feature type="transmembrane region" description="Helical" evidence="1">
    <location>
        <begin position="212"/>
        <end position="232"/>
    </location>
</feature>
<feature type="transmembrane region" description="Helical" evidence="1">
    <location>
        <begin position="286"/>
        <end position="303"/>
    </location>
</feature>
<comment type="caution">
    <text evidence="3">The sequence shown here is derived from an EMBL/GenBank/DDBJ whole genome shotgun (WGS) entry which is preliminary data.</text>
</comment>
<proteinExistence type="predicted"/>
<feature type="transmembrane region" description="Helical" evidence="1">
    <location>
        <begin position="310"/>
        <end position="328"/>
    </location>
</feature>
<dbReference type="InterPro" id="IPR038731">
    <property type="entry name" value="RgtA/B/C-like"/>
</dbReference>
<keyword evidence="1" id="KW-0812">Transmembrane</keyword>
<accession>A0ABP4X2C5</accession>
<evidence type="ECO:0000259" key="2">
    <source>
        <dbReference type="Pfam" id="PF13231"/>
    </source>
</evidence>
<organism evidence="3 4">
    <name type="scientific">Luedemannella helvata</name>
    <dbReference type="NCBI Taxonomy" id="349315"/>
    <lineage>
        <taxon>Bacteria</taxon>
        <taxon>Bacillati</taxon>
        <taxon>Actinomycetota</taxon>
        <taxon>Actinomycetes</taxon>
        <taxon>Micromonosporales</taxon>
        <taxon>Micromonosporaceae</taxon>
        <taxon>Luedemannella</taxon>
    </lineage>
</organism>
<feature type="transmembrane region" description="Helical" evidence="1">
    <location>
        <begin position="111"/>
        <end position="130"/>
    </location>
</feature>
<gene>
    <name evidence="3" type="ORF">GCM10009681_38580</name>
</gene>